<dbReference type="Proteomes" id="UP000243024">
    <property type="component" value="Unassembled WGS sequence"/>
</dbReference>
<proteinExistence type="predicted"/>
<dbReference type="STRING" id="1484.SA87_00050"/>
<keyword evidence="2" id="KW-1185">Reference proteome</keyword>
<organism evidence="1 2">
    <name type="scientific">Hydrogenibacillus schlegelii</name>
    <name type="common">Bacillus schlegelii</name>
    <dbReference type="NCBI Taxonomy" id="1484"/>
    <lineage>
        <taxon>Bacteria</taxon>
        <taxon>Bacillati</taxon>
        <taxon>Bacillota</taxon>
        <taxon>Bacilli</taxon>
        <taxon>Bacillales</taxon>
        <taxon>Bacillales Family X. Incertae Sedis</taxon>
        <taxon>Hydrogenibacillus</taxon>
    </lineage>
</organism>
<accession>A0A132NAY8</accession>
<evidence type="ECO:0000313" key="1">
    <source>
        <dbReference type="EMBL" id="OAR04006.1"/>
    </source>
</evidence>
<evidence type="ECO:0000313" key="2">
    <source>
        <dbReference type="Proteomes" id="UP000243024"/>
    </source>
</evidence>
<name>A0A132NAY8_HYDSH</name>
<protein>
    <submittedName>
        <fullName evidence="1">Uncharacterized protein</fullName>
    </submittedName>
</protein>
<dbReference type="EMBL" id="JXBB01000028">
    <property type="protein sequence ID" value="OAR04006.1"/>
    <property type="molecule type" value="Genomic_DNA"/>
</dbReference>
<reference evidence="1 2" key="1">
    <citation type="submission" date="2015-09" db="EMBL/GenBank/DDBJ databases">
        <title>Draft genome sequence of Hydrogenibacillus schlegelii DSM 2000.</title>
        <authorList>
            <person name="Hemp J."/>
        </authorList>
    </citation>
    <scope>NUCLEOTIDE SEQUENCE [LARGE SCALE GENOMIC DNA]</scope>
    <source>
        <strain evidence="1 2">MA 48</strain>
    </source>
</reference>
<gene>
    <name evidence="1" type="ORF">SA87_00050</name>
</gene>
<comment type="caution">
    <text evidence="1">The sequence shown here is derived from an EMBL/GenBank/DDBJ whole genome shotgun (WGS) entry which is preliminary data.</text>
</comment>
<dbReference type="AlphaFoldDB" id="A0A132NAY8"/>
<sequence>MIPPVDALLILHQAIDDPALKTVRVSMDGFTGGRSLLGMGDGVGDDPMSALTAFFLLEPPHFLAWSPEGSLPSEGTVTGVPTASGCRAYAPDLDNTCIDAAFIPSPEGGGSFRGVL</sequence>